<gene>
    <name evidence="2" type="ORF">CUNI_LOCUS18897</name>
</gene>
<dbReference type="Pfam" id="PF08357">
    <property type="entry name" value="SEFIR"/>
    <property type="match status" value="1"/>
</dbReference>
<dbReference type="PANTHER" id="PTHR34257">
    <property type="entry name" value="ADAPTER PROTEIN CIKS"/>
    <property type="match status" value="1"/>
</dbReference>
<dbReference type="OrthoDB" id="6021171at2759"/>
<dbReference type="EMBL" id="CAJHNH020006112">
    <property type="protein sequence ID" value="CAG5133339.1"/>
    <property type="molecule type" value="Genomic_DNA"/>
</dbReference>
<name>A0A8S3ZV51_9EUPU</name>
<dbReference type="AlphaFoldDB" id="A0A8S3ZV51"/>
<feature type="domain" description="SEFIR" evidence="1">
    <location>
        <begin position="5"/>
        <end position="149"/>
    </location>
</feature>
<dbReference type="InterPro" id="IPR013568">
    <property type="entry name" value="SEFIR_dom"/>
</dbReference>
<dbReference type="PANTHER" id="PTHR34257:SF2">
    <property type="entry name" value="E3 UBIQUITIN LIGASE TRAF3IP2"/>
    <property type="match status" value="1"/>
</dbReference>
<dbReference type="Gene3D" id="3.40.50.11530">
    <property type="match status" value="1"/>
</dbReference>
<comment type="caution">
    <text evidence="2">The sequence shown here is derived from an EMBL/GenBank/DDBJ whole genome shotgun (WGS) entry which is preliminary data.</text>
</comment>
<sequence length="162" mass="19047">LQNSKLFVTCSQDNNLHVRDVVSLCWFMRHNGFSCHVDASKKGSFLKSYSQRIAEADFILVCISNKYLEDISPDCPSNLRDNQLHTREIYELLKSKHLSSDDHGNTSDTARTPQIIPLLFDKMTENHIPEWMKGRQTYKWPEEYMDLIKLLENQKRREQKDV</sequence>
<proteinExistence type="predicted"/>
<protein>
    <recommendedName>
        <fullName evidence="1">SEFIR domain-containing protein</fullName>
    </recommendedName>
</protein>
<evidence type="ECO:0000313" key="3">
    <source>
        <dbReference type="Proteomes" id="UP000678393"/>
    </source>
</evidence>
<reference evidence="2" key="1">
    <citation type="submission" date="2021-04" db="EMBL/GenBank/DDBJ databases">
        <authorList>
            <consortium name="Molecular Ecology Group"/>
        </authorList>
    </citation>
    <scope>NUCLEOTIDE SEQUENCE</scope>
</reference>
<dbReference type="InterPro" id="IPR053047">
    <property type="entry name" value="E3_ubiq_ligase_TRAF3IP2"/>
</dbReference>
<evidence type="ECO:0000259" key="1">
    <source>
        <dbReference type="Pfam" id="PF08357"/>
    </source>
</evidence>
<evidence type="ECO:0000313" key="2">
    <source>
        <dbReference type="EMBL" id="CAG5133339.1"/>
    </source>
</evidence>
<dbReference type="Proteomes" id="UP000678393">
    <property type="component" value="Unassembled WGS sequence"/>
</dbReference>
<dbReference type="GO" id="GO:0043123">
    <property type="term" value="P:positive regulation of canonical NF-kappaB signal transduction"/>
    <property type="evidence" value="ECO:0007669"/>
    <property type="project" value="TreeGrafter"/>
</dbReference>
<keyword evidence="3" id="KW-1185">Reference proteome</keyword>
<feature type="non-terminal residue" evidence="2">
    <location>
        <position position="1"/>
    </location>
</feature>
<accession>A0A8S3ZV51</accession>
<dbReference type="GO" id="GO:0006959">
    <property type="term" value="P:humoral immune response"/>
    <property type="evidence" value="ECO:0007669"/>
    <property type="project" value="TreeGrafter"/>
</dbReference>
<organism evidence="2 3">
    <name type="scientific">Candidula unifasciata</name>
    <dbReference type="NCBI Taxonomy" id="100452"/>
    <lineage>
        <taxon>Eukaryota</taxon>
        <taxon>Metazoa</taxon>
        <taxon>Spiralia</taxon>
        <taxon>Lophotrochozoa</taxon>
        <taxon>Mollusca</taxon>
        <taxon>Gastropoda</taxon>
        <taxon>Heterobranchia</taxon>
        <taxon>Euthyneura</taxon>
        <taxon>Panpulmonata</taxon>
        <taxon>Eupulmonata</taxon>
        <taxon>Stylommatophora</taxon>
        <taxon>Helicina</taxon>
        <taxon>Helicoidea</taxon>
        <taxon>Geomitridae</taxon>
        <taxon>Candidula</taxon>
    </lineage>
</organism>